<dbReference type="RefSeq" id="WP_341405684.1">
    <property type="nucleotide sequence ID" value="NZ_JBBUKT010000005.1"/>
</dbReference>
<proteinExistence type="predicted"/>
<gene>
    <name evidence="1" type="ORF">WKV53_15525</name>
</gene>
<evidence type="ECO:0000313" key="1">
    <source>
        <dbReference type="EMBL" id="MEK7951925.1"/>
    </source>
</evidence>
<sequence>MPPLPRISLLSLSLLLAPILIGGGLAEPPPATPPARSWDDYLATAPTPLDPKNCISEKPWELFGRMGEQMNLTLYNDPKKDAATRAKFLTTYTRTLATAADRRDPQATAQRPAFRELHDFIAAAFARAPRAKSSLSDAERKAFIERSFSGGGLNWASFLGFSIDDTAGYIRARLILAGSTVPAPELDLFRGQLAAKLRRYTEQPSTAVSKENTCYALIAFAQSYRIDPPAAAPHDEKAPEAAASLWKDYLLDHSPTLEECLAHAPSDLFHLIGRRDNVSLSGMPGGDATMIDTFYAKYAHELATYNDQHFPERVTSRLVLRDLLYFTIEGLVSGFGQRFYSTRERIDAYVEHIIATTSADGVLPGARKLDFSAQQAASYARARLVMIAEEPYSIDLDGYRTGVATRIHAAANKGAFTATNLAYLVALLADNHQTPLDPKLGPPEEP</sequence>
<dbReference type="Proteomes" id="UP001371305">
    <property type="component" value="Unassembled WGS sequence"/>
</dbReference>
<evidence type="ECO:0000313" key="2">
    <source>
        <dbReference type="Proteomes" id="UP001371305"/>
    </source>
</evidence>
<accession>A0ABU9AW05</accession>
<protein>
    <recommendedName>
        <fullName evidence="3">DUF1592 domain-containing protein</fullName>
    </recommendedName>
</protein>
<reference evidence="1 2" key="1">
    <citation type="submission" date="2024-04" db="EMBL/GenBank/DDBJ databases">
        <title>Luteolibacter sp. isolated from soil.</title>
        <authorList>
            <person name="An J."/>
        </authorList>
    </citation>
    <scope>NUCLEOTIDE SEQUENCE [LARGE SCALE GENOMIC DNA]</scope>
    <source>
        <strain evidence="1 2">Y139</strain>
    </source>
</reference>
<keyword evidence="2" id="KW-1185">Reference proteome</keyword>
<evidence type="ECO:0008006" key="3">
    <source>
        <dbReference type="Google" id="ProtNLM"/>
    </source>
</evidence>
<organism evidence="1 2">
    <name type="scientific">Luteolibacter soli</name>
    <dbReference type="NCBI Taxonomy" id="3135280"/>
    <lineage>
        <taxon>Bacteria</taxon>
        <taxon>Pseudomonadati</taxon>
        <taxon>Verrucomicrobiota</taxon>
        <taxon>Verrucomicrobiia</taxon>
        <taxon>Verrucomicrobiales</taxon>
        <taxon>Verrucomicrobiaceae</taxon>
        <taxon>Luteolibacter</taxon>
    </lineage>
</organism>
<dbReference type="EMBL" id="JBBUKT010000005">
    <property type="protein sequence ID" value="MEK7951925.1"/>
    <property type="molecule type" value="Genomic_DNA"/>
</dbReference>
<comment type="caution">
    <text evidence="1">The sequence shown here is derived from an EMBL/GenBank/DDBJ whole genome shotgun (WGS) entry which is preliminary data.</text>
</comment>
<name>A0ABU9AW05_9BACT</name>